<protein>
    <submittedName>
        <fullName evidence="1">Uncharacterized protein</fullName>
    </submittedName>
</protein>
<comment type="caution">
    <text evidence="1">The sequence shown here is derived from an EMBL/GenBank/DDBJ whole genome shotgun (WGS) entry which is preliminary data.</text>
</comment>
<reference evidence="1 2" key="1">
    <citation type="submission" date="2023-08" db="EMBL/GenBank/DDBJ databases">
        <title>Draft genome sequence of Janthinobacterium lividum.</title>
        <authorList>
            <person name="Chun B.H."/>
            <person name="Lee Y."/>
        </authorList>
    </citation>
    <scope>NUCLEOTIDE SEQUENCE [LARGE SCALE GENOMIC DNA]</scope>
    <source>
        <strain evidence="1 2">AMJK</strain>
    </source>
</reference>
<dbReference type="Proteomes" id="UP001237592">
    <property type="component" value="Unassembled WGS sequence"/>
</dbReference>
<organism evidence="1 2">
    <name type="scientific">Janthinobacterium lividum</name>
    <dbReference type="NCBI Taxonomy" id="29581"/>
    <lineage>
        <taxon>Bacteria</taxon>
        <taxon>Pseudomonadati</taxon>
        <taxon>Pseudomonadota</taxon>
        <taxon>Betaproteobacteria</taxon>
        <taxon>Burkholderiales</taxon>
        <taxon>Oxalobacteraceae</taxon>
        <taxon>Janthinobacterium</taxon>
    </lineage>
</organism>
<evidence type="ECO:0000313" key="1">
    <source>
        <dbReference type="EMBL" id="MDQ4624573.1"/>
    </source>
</evidence>
<name>A0ABU0XM26_9BURK</name>
<dbReference type="RefSeq" id="WP_307778065.1">
    <property type="nucleotide sequence ID" value="NZ_JAVFKP010000001.1"/>
</dbReference>
<evidence type="ECO:0000313" key="2">
    <source>
        <dbReference type="Proteomes" id="UP001237592"/>
    </source>
</evidence>
<dbReference type="EMBL" id="JAVFKP010000001">
    <property type="protein sequence ID" value="MDQ4624573.1"/>
    <property type="molecule type" value="Genomic_DNA"/>
</dbReference>
<keyword evidence="2" id="KW-1185">Reference proteome</keyword>
<proteinExistence type="predicted"/>
<accession>A0ABU0XM26</accession>
<gene>
    <name evidence="1" type="ORF">RB624_01605</name>
</gene>
<sequence>MMKINCDYAKQIEIAVEFPISILCKYNGQDNLDVTLDDNILYLIDEALKKSGVYIKNKVLETYRSEKDEEILRYQLTLIVQPPGFNLDCIVDDLMQENFHEGLCIKLQSLHHGYSVVYAESAAGQD</sequence>